<dbReference type="PROSITE" id="PS51257">
    <property type="entry name" value="PROKAR_LIPOPROTEIN"/>
    <property type="match status" value="1"/>
</dbReference>
<evidence type="ECO:0000313" key="2">
    <source>
        <dbReference type="Proteomes" id="UP000474758"/>
    </source>
</evidence>
<keyword evidence="2" id="KW-1185">Reference proteome</keyword>
<dbReference type="AlphaFoldDB" id="A0A6M1TPQ9"/>
<organism evidence="1 2">
    <name type="scientific">Paragemmobacter kunshanensis</name>
    <dbReference type="NCBI Taxonomy" id="2583234"/>
    <lineage>
        <taxon>Bacteria</taxon>
        <taxon>Pseudomonadati</taxon>
        <taxon>Pseudomonadota</taxon>
        <taxon>Alphaproteobacteria</taxon>
        <taxon>Rhodobacterales</taxon>
        <taxon>Paracoccaceae</taxon>
        <taxon>Paragemmobacter</taxon>
    </lineage>
</organism>
<gene>
    <name evidence="1" type="ORF">G5V65_04510</name>
</gene>
<accession>A0A6M1TPQ9</accession>
<comment type="caution">
    <text evidence="1">The sequence shown here is derived from an EMBL/GenBank/DDBJ whole genome shotgun (WGS) entry which is preliminary data.</text>
</comment>
<dbReference type="RefSeq" id="WP_165047391.1">
    <property type="nucleotide sequence ID" value="NZ_JAALFE010000003.1"/>
</dbReference>
<evidence type="ECO:0000313" key="1">
    <source>
        <dbReference type="EMBL" id="NGQ90148.1"/>
    </source>
</evidence>
<protein>
    <submittedName>
        <fullName evidence="1">Cation transport ATPase</fullName>
    </submittedName>
</protein>
<dbReference type="Proteomes" id="UP000474758">
    <property type="component" value="Unassembled WGS sequence"/>
</dbReference>
<sequence>MVVRGVAALVLAVGLAGCVAEEGGGIRSVALLDGQITATAPAGYCIAPGAGRRDADSAVILMGPCRAGGATVPSLVTVTVGPGASAGAMAGGGEALAAFFASEAGRATLSRSGRGRDVVVLEAKAQGDVFLLRLRDRIAGDYWRAISGLRGRLVSVTADGPGGETLDPAAGKTLVLAAMAAMARANAGKGPTNGVATGG</sequence>
<dbReference type="EMBL" id="JAALFE010000003">
    <property type="protein sequence ID" value="NGQ90148.1"/>
    <property type="molecule type" value="Genomic_DNA"/>
</dbReference>
<name>A0A6M1TPQ9_9RHOB</name>
<reference evidence="1 2" key="1">
    <citation type="submission" date="2020-02" db="EMBL/GenBank/DDBJ databases">
        <title>Rhodobacter translucens sp. nov., a novel bacterium isolated from activated sludge.</title>
        <authorList>
            <person name="Liu J."/>
        </authorList>
    </citation>
    <scope>NUCLEOTIDE SEQUENCE [LARGE SCALE GENOMIC DNA]</scope>
    <source>
        <strain evidence="1 2">HX-7-19</strain>
    </source>
</reference>
<proteinExistence type="predicted"/>